<evidence type="ECO:0000256" key="1">
    <source>
        <dbReference type="SAM" id="MobiDB-lite"/>
    </source>
</evidence>
<comment type="caution">
    <text evidence="2">The sequence shown here is derived from an EMBL/GenBank/DDBJ whole genome shotgun (WGS) entry which is preliminary data.</text>
</comment>
<evidence type="ECO:0000313" key="2">
    <source>
        <dbReference type="EMBL" id="KAJ7423186.1"/>
    </source>
</evidence>
<name>A0ABQ9DLV6_9PASS</name>
<sequence length="147" mass="16805">MLRKNAGKNEEQKREDMGEKEERSRRDHKANEILDCTKHMASGVREVIFPMDFILERVHLEYYLGVMGPQDKKGMDLFSSYITAIDKVLLYSEMATGGNSKGVIGKQTSVINFPNKRLAKHKADLKTPVLEMLLEGEPRGIYSFKLK</sequence>
<keyword evidence="3" id="KW-1185">Reference proteome</keyword>
<accession>A0ABQ9DLV6</accession>
<gene>
    <name evidence="2" type="ORF">WISP_34765</name>
</gene>
<proteinExistence type="predicted"/>
<feature type="compositionally biased region" description="Basic and acidic residues" evidence="1">
    <location>
        <begin position="7"/>
        <end position="30"/>
    </location>
</feature>
<dbReference type="EMBL" id="WHWB01032892">
    <property type="protein sequence ID" value="KAJ7423186.1"/>
    <property type="molecule type" value="Genomic_DNA"/>
</dbReference>
<organism evidence="2 3">
    <name type="scientific">Willisornis vidua</name>
    <name type="common">Xingu scale-backed antbird</name>
    <dbReference type="NCBI Taxonomy" id="1566151"/>
    <lineage>
        <taxon>Eukaryota</taxon>
        <taxon>Metazoa</taxon>
        <taxon>Chordata</taxon>
        <taxon>Craniata</taxon>
        <taxon>Vertebrata</taxon>
        <taxon>Euteleostomi</taxon>
        <taxon>Archelosauria</taxon>
        <taxon>Archosauria</taxon>
        <taxon>Dinosauria</taxon>
        <taxon>Saurischia</taxon>
        <taxon>Theropoda</taxon>
        <taxon>Coelurosauria</taxon>
        <taxon>Aves</taxon>
        <taxon>Neognathae</taxon>
        <taxon>Neoaves</taxon>
        <taxon>Telluraves</taxon>
        <taxon>Australaves</taxon>
        <taxon>Passeriformes</taxon>
        <taxon>Thamnophilidae</taxon>
        <taxon>Willisornis</taxon>
    </lineage>
</organism>
<dbReference type="Proteomes" id="UP001145742">
    <property type="component" value="Unassembled WGS sequence"/>
</dbReference>
<evidence type="ECO:0000313" key="3">
    <source>
        <dbReference type="Proteomes" id="UP001145742"/>
    </source>
</evidence>
<protein>
    <submittedName>
        <fullName evidence="2">Uncharacterized protein</fullName>
    </submittedName>
</protein>
<feature type="region of interest" description="Disordered" evidence="1">
    <location>
        <begin position="1"/>
        <end position="30"/>
    </location>
</feature>
<reference evidence="2" key="1">
    <citation type="submission" date="2019-10" db="EMBL/GenBank/DDBJ databases">
        <authorList>
            <person name="Soares A.E.R."/>
            <person name="Aleixo A."/>
            <person name="Schneider P."/>
            <person name="Miyaki C.Y."/>
            <person name="Schneider M.P."/>
            <person name="Mello C."/>
            <person name="Vasconcelos A.T.R."/>
        </authorList>
    </citation>
    <scope>NUCLEOTIDE SEQUENCE</scope>
    <source>
        <tissue evidence="2">Muscle</tissue>
    </source>
</reference>